<dbReference type="PANTHER" id="PTHR46348">
    <property type="entry name" value="DELETED IN LUNG AND ESOPHAGEAL CANCER PROTEIN 1"/>
    <property type="match status" value="1"/>
</dbReference>
<dbReference type="EMBL" id="AMQN01017182">
    <property type="status" value="NOT_ANNOTATED_CDS"/>
    <property type="molecule type" value="Genomic_DNA"/>
</dbReference>
<evidence type="ECO:0000313" key="6">
    <source>
        <dbReference type="Proteomes" id="UP000014760"/>
    </source>
</evidence>
<dbReference type="InterPro" id="IPR059041">
    <property type="entry name" value="Ig_DLEC1_1"/>
</dbReference>
<feature type="coiled-coil region" evidence="1">
    <location>
        <begin position="85"/>
        <end position="122"/>
    </location>
</feature>
<dbReference type="InterPro" id="IPR013783">
    <property type="entry name" value="Ig-like_fold"/>
</dbReference>
<feature type="domain" description="Deleted in lung and esophageal cancer protein 1 Ig-like" evidence="3">
    <location>
        <begin position="324"/>
        <end position="421"/>
    </location>
</feature>
<dbReference type="Pfam" id="PF23277">
    <property type="entry name" value="Ig_Dlec1_1"/>
    <property type="match status" value="1"/>
</dbReference>
<reference evidence="5" key="3">
    <citation type="submission" date="2015-06" db="UniProtKB">
        <authorList>
            <consortium name="EnsemblMetazoa"/>
        </authorList>
    </citation>
    <scope>IDENTIFICATION</scope>
</reference>
<reference evidence="6" key="1">
    <citation type="submission" date="2012-12" db="EMBL/GenBank/DDBJ databases">
        <authorList>
            <person name="Hellsten U."/>
            <person name="Grimwood J."/>
            <person name="Chapman J.A."/>
            <person name="Shapiro H."/>
            <person name="Aerts A."/>
            <person name="Otillar R.P."/>
            <person name="Terry A.Y."/>
            <person name="Boore J.L."/>
            <person name="Simakov O."/>
            <person name="Marletaz F."/>
            <person name="Cho S.-J."/>
            <person name="Edsinger-Gonzales E."/>
            <person name="Havlak P."/>
            <person name="Kuo D.-H."/>
            <person name="Larsson T."/>
            <person name="Lv J."/>
            <person name="Arendt D."/>
            <person name="Savage R."/>
            <person name="Osoegawa K."/>
            <person name="de Jong P."/>
            <person name="Lindberg D.R."/>
            <person name="Seaver E.C."/>
            <person name="Weisblat D.A."/>
            <person name="Putnam N.H."/>
            <person name="Grigoriev I.V."/>
            <person name="Rokhsar D.S."/>
        </authorList>
    </citation>
    <scope>NUCLEOTIDE SEQUENCE</scope>
    <source>
        <strain evidence="6">I ESC-2004</strain>
    </source>
</reference>
<evidence type="ECO:0000256" key="2">
    <source>
        <dbReference type="SAM" id="MobiDB-lite"/>
    </source>
</evidence>
<feature type="region of interest" description="Disordered" evidence="2">
    <location>
        <begin position="163"/>
        <end position="198"/>
    </location>
</feature>
<dbReference type="GO" id="GO:0005737">
    <property type="term" value="C:cytoplasm"/>
    <property type="evidence" value="ECO:0007669"/>
    <property type="project" value="TreeGrafter"/>
</dbReference>
<keyword evidence="1" id="KW-0175">Coiled coil</keyword>
<dbReference type="PANTHER" id="PTHR46348:SF1">
    <property type="entry name" value="DELETED IN LUNG AND ESOPHAGEAL CANCER PROTEIN 1"/>
    <property type="match status" value="1"/>
</dbReference>
<evidence type="ECO:0000313" key="4">
    <source>
        <dbReference type="EMBL" id="ELU16950.1"/>
    </source>
</evidence>
<dbReference type="HOGENOM" id="CLU_003422_0_0_1"/>
<dbReference type="GO" id="GO:0008285">
    <property type="term" value="P:negative regulation of cell population proliferation"/>
    <property type="evidence" value="ECO:0007669"/>
    <property type="project" value="InterPro"/>
</dbReference>
<dbReference type="OMA" id="LIKYTWE"/>
<dbReference type="Gene3D" id="2.60.40.10">
    <property type="entry name" value="Immunoglobulins"/>
    <property type="match status" value="7"/>
</dbReference>
<sequence>MGLYNFYEYVVIIVTSNMTSSQLSSQAEEPPMFLQRPSTARSQDVSHVLARTFRHLFTRDTVAPETVQYLGTSKGGDNPYHERYVERLEQVQAEHQRRLAEAAMLERHIMQAQARAMSADERAVQRMQACNRGFPDLGLPPARAHLRSCLDSELLRNHNLLTPEDYSPKEAPLVPPPSAPPIPPHARETESSCRHHTAEISTGEHTPAFLEQDSFHMPSESESFLTSYDEDHEDDEVNEMDRQRSLLWKSQMNSEVREANRQGLALIEGRVDHLRNPRFMAPSTVPGKSKSLIKSTKRKPKEICIKPKEDPTKEKESVQAFLPSPPAVIFKTYKVNEVYELNLELKNVSGALRPVRAIPPSTKYFSASLGQFPGEHGLVAPGMSCVYKIRFMPDSLIDFDDVLKIQTQASEPLEVPLLGRRPPPILSLPEAIDVGQCLVGGMKSAQFTVKNEGGNGRFCLMPGSSWPAANFKAMASVNTVVLPPFEICPPRFELLEGQSIMLEILFHPTDVKSFQEELVIVCDNCHVRHFAISGEGQTARVELVSVEEGVDEPLAGEQMDATADHLIRFSSLNPYTYIQKSITVRNMANVALPFSWLFVKPHIQCGDYDPHAIPTERVQEIDCVFSIEPETGILSPGSTATFSLTYAPPEVSQFHSVLHLVLRNIPTQSSIERQETRDSESGEKVLRSISPPIPAAVASRGSRKITLGSSPPDLTGLEISLKGECIPLQVLLQPCIVHIPGQILVETAVKQQFKLLNHSMTSVIFQWENISTGGHVIQVEPPIGELGAMCEMDFEVYVSGSEPGLIDHALLCHIQHLTDPLTLHVQAQIKVYLGPEVTIECADVSFGLVRFGESKTVSLPISNTCRVSTHWGIKESALHSEGLSEFTFEPSGGSLRPLESTEVSITWSPRQPKSVSSIFELDVENGSRSSVFAMGECQKPSVCLISCELTANEVYKDVPSVIRVEMLNQTLLDTVFKWGEARLALEGSDADKVSVRMEPASGHLEGRACFPISLHLMPHTTGALNDLRIPCEIAEMENPLILALRADVKGLSVEYRTRGFTASECRDEELVLDFGDDNPLGSTPKCELFIRNLSAVEATFSLNVERFFVKPPSPPSHDKPAKTQSVTSLRRPGMLTRTPNISDALSKTPKKHETDLKKSMLLEGKGAAFVVEPPSGQLQPFGQQRIQLTAFSDIWGQYTDQLICKIGDLEAQRIEMKMGVIGSPLFFQMLASQQNKTPVIRFGTHISEGSTVSRSMRINNPGPIDIRVDWETFVEKKNDAHQMLDLVLSYGKLFPRKDSDGIEILAEDEEDPTPITRSPTEFIRNSLDSTPAISRQPTRSGVTDDDDASLFAKSRPKVISVTLRVHEGHAGAEQYKVTPPQMVVPARGYNTAHVTFNPVSEGQNVEEENYNGFALGYLSLDSNVRDGLRDFTSSDVSHTQVSDIDGKVSRKQHYDVEPIRMKMTAAIKPAFLKIECFEDEGMRYRTAVSDLMREGQLMPECIKLCRATLSNPTETQLTFRLVTQGSFYIVEMDPHSHQPVAHMQETDSVSLLPQQSAVVQVGFRISLGLLELAESAIAWDPTKEDIPSSDEATEVRLEIGGQEERKLHLFSQLKIHFNNQHVQRLPLHATLAIPDLSLSNDTVDFGTCLVGQRREVHLVITNRTASDSFWTITQESKTDTVAEGTIEVAPTSGMLGAHVTHIAQNKALLQVFFTAKHAEDYEAVYVLSGMFGEGHKRLKVIGKGSYDGKHEALVNV</sequence>
<dbReference type="EMBL" id="AMQN01017181">
    <property type="status" value="NOT_ANNOTATED_CDS"/>
    <property type="molecule type" value="Genomic_DNA"/>
</dbReference>
<dbReference type="Proteomes" id="UP000014760">
    <property type="component" value="Unassembled WGS sequence"/>
</dbReference>
<dbReference type="EnsemblMetazoa" id="CapteT224255">
    <property type="protein sequence ID" value="CapteP224255"/>
    <property type="gene ID" value="CapteG224255"/>
</dbReference>
<accession>R7VKQ0</accession>
<protein>
    <recommendedName>
        <fullName evidence="3">Deleted in lung and esophageal cancer protein 1 Ig-like domain-containing protein</fullName>
    </recommendedName>
</protein>
<dbReference type="GO" id="GO:0015631">
    <property type="term" value="F:tubulin binding"/>
    <property type="evidence" value="ECO:0007669"/>
    <property type="project" value="TreeGrafter"/>
</dbReference>
<reference evidence="4 6" key="2">
    <citation type="journal article" date="2013" name="Nature">
        <title>Insights into bilaterian evolution from three spiralian genomes.</title>
        <authorList>
            <person name="Simakov O."/>
            <person name="Marletaz F."/>
            <person name="Cho S.J."/>
            <person name="Edsinger-Gonzales E."/>
            <person name="Havlak P."/>
            <person name="Hellsten U."/>
            <person name="Kuo D.H."/>
            <person name="Larsson T."/>
            <person name="Lv J."/>
            <person name="Arendt D."/>
            <person name="Savage R."/>
            <person name="Osoegawa K."/>
            <person name="de Jong P."/>
            <person name="Grimwood J."/>
            <person name="Chapman J.A."/>
            <person name="Shapiro H."/>
            <person name="Aerts A."/>
            <person name="Otillar R.P."/>
            <person name="Terry A.Y."/>
            <person name="Boore J.L."/>
            <person name="Grigoriev I.V."/>
            <person name="Lindberg D.R."/>
            <person name="Seaver E.C."/>
            <person name="Weisblat D.A."/>
            <person name="Putnam N.H."/>
            <person name="Rokhsar D.S."/>
        </authorList>
    </citation>
    <scope>NUCLEOTIDE SEQUENCE</scope>
    <source>
        <strain evidence="4 6">I ESC-2004</strain>
    </source>
</reference>
<evidence type="ECO:0000256" key="1">
    <source>
        <dbReference type="SAM" id="Coils"/>
    </source>
</evidence>
<name>R7VKQ0_CAPTE</name>
<dbReference type="OrthoDB" id="2115465at2759"/>
<proteinExistence type="predicted"/>
<keyword evidence="6" id="KW-1185">Reference proteome</keyword>
<dbReference type="Pfam" id="PF23316">
    <property type="entry name" value="Ig_DLEC1_6th"/>
    <property type="match status" value="1"/>
</dbReference>
<feature type="compositionally biased region" description="Pro residues" evidence="2">
    <location>
        <begin position="173"/>
        <end position="184"/>
    </location>
</feature>
<dbReference type="STRING" id="283909.R7VKQ0"/>
<feature type="compositionally biased region" description="Basic and acidic residues" evidence="2">
    <location>
        <begin position="185"/>
        <end position="198"/>
    </location>
</feature>
<dbReference type="EMBL" id="KB292810">
    <property type="protein sequence ID" value="ELU16950.1"/>
    <property type="molecule type" value="Genomic_DNA"/>
</dbReference>
<evidence type="ECO:0000259" key="3">
    <source>
        <dbReference type="Pfam" id="PF23277"/>
    </source>
</evidence>
<evidence type="ECO:0000313" key="5">
    <source>
        <dbReference type="EnsemblMetazoa" id="CapteP224255"/>
    </source>
</evidence>
<gene>
    <name evidence="4" type="ORF">CAPTEDRAFT_224255</name>
</gene>
<organism evidence="4">
    <name type="scientific">Capitella teleta</name>
    <name type="common">Polychaete worm</name>
    <dbReference type="NCBI Taxonomy" id="283909"/>
    <lineage>
        <taxon>Eukaryota</taxon>
        <taxon>Metazoa</taxon>
        <taxon>Spiralia</taxon>
        <taxon>Lophotrochozoa</taxon>
        <taxon>Annelida</taxon>
        <taxon>Polychaeta</taxon>
        <taxon>Sedentaria</taxon>
        <taxon>Scolecida</taxon>
        <taxon>Capitellidae</taxon>
        <taxon>Capitella</taxon>
    </lineage>
</organism>
<dbReference type="InterPro" id="IPR033304">
    <property type="entry name" value="DLEC1"/>
</dbReference>
<dbReference type="GO" id="GO:0005929">
    <property type="term" value="C:cilium"/>
    <property type="evidence" value="ECO:0007669"/>
    <property type="project" value="TreeGrafter"/>
</dbReference>